<dbReference type="InterPro" id="IPR001387">
    <property type="entry name" value="Cro/C1-type_HTH"/>
</dbReference>
<name>A0A4Y3M5P0_9PROT</name>
<dbReference type="PROSITE" id="PS50943">
    <property type="entry name" value="HTH_CROC1"/>
    <property type="match status" value="1"/>
</dbReference>
<dbReference type="GO" id="GO:0003677">
    <property type="term" value="F:DNA binding"/>
    <property type="evidence" value="ECO:0007669"/>
    <property type="project" value="InterPro"/>
</dbReference>
<dbReference type="CDD" id="cd06529">
    <property type="entry name" value="S24_LexA-like"/>
    <property type="match status" value="1"/>
</dbReference>
<dbReference type="AlphaFoldDB" id="A0A4Y3M5P0"/>
<dbReference type="InterPro" id="IPR015927">
    <property type="entry name" value="Peptidase_S24_S26A/B/C"/>
</dbReference>
<dbReference type="Pfam" id="PF01381">
    <property type="entry name" value="HTH_3"/>
    <property type="match status" value="1"/>
</dbReference>
<feature type="domain" description="HTH cro/C1-type" evidence="1">
    <location>
        <begin position="10"/>
        <end position="65"/>
    </location>
</feature>
<dbReference type="Pfam" id="PF00717">
    <property type="entry name" value="Peptidase_S24"/>
    <property type="match status" value="1"/>
</dbReference>
<dbReference type="EMBL" id="BJLY01000002">
    <property type="protein sequence ID" value="GEB03913.1"/>
    <property type="molecule type" value="Genomic_DNA"/>
</dbReference>
<keyword evidence="3" id="KW-1185">Reference proteome</keyword>
<protein>
    <recommendedName>
        <fullName evidence="1">HTH cro/C1-type domain-containing protein</fullName>
    </recommendedName>
</protein>
<dbReference type="InterPro" id="IPR036286">
    <property type="entry name" value="LexA/Signal_pep-like_sf"/>
</dbReference>
<comment type="caution">
    <text evidence="2">The sequence shown here is derived from an EMBL/GenBank/DDBJ whole genome shotgun (WGS) entry which is preliminary data.</text>
</comment>
<dbReference type="Gene3D" id="1.10.260.40">
    <property type="entry name" value="lambda repressor-like DNA-binding domains"/>
    <property type="match status" value="1"/>
</dbReference>
<dbReference type="InterPro" id="IPR010982">
    <property type="entry name" value="Lambda_DNA-bd_dom_sf"/>
</dbReference>
<dbReference type="Gene3D" id="2.10.109.10">
    <property type="entry name" value="Umud Fragment, subunit A"/>
    <property type="match status" value="1"/>
</dbReference>
<dbReference type="SUPFAM" id="SSF51306">
    <property type="entry name" value="LexA/Signal peptidase"/>
    <property type="match status" value="1"/>
</dbReference>
<dbReference type="Proteomes" id="UP000320772">
    <property type="component" value="Unassembled WGS sequence"/>
</dbReference>
<organism evidence="2 3">
    <name type="scientific">Gluconobacter roseus NBRC 3990</name>
    <dbReference type="NCBI Taxonomy" id="1307950"/>
    <lineage>
        <taxon>Bacteria</taxon>
        <taxon>Pseudomonadati</taxon>
        <taxon>Pseudomonadota</taxon>
        <taxon>Alphaproteobacteria</taxon>
        <taxon>Acetobacterales</taxon>
        <taxon>Acetobacteraceae</taxon>
        <taxon>Gluconobacter</taxon>
    </lineage>
</organism>
<evidence type="ECO:0000259" key="1">
    <source>
        <dbReference type="PROSITE" id="PS50943"/>
    </source>
</evidence>
<dbReference type="SMART" id="SM00530">
    <property type="entry name" value="HTH_XRE"/>
    <property type="match status" value="1"/>
</dbReference>
<dbReference type="SUPFAM" id="SSF47413">
    <property type="entry name" value="lambda repressor-like DNA-binding domains"/>
    <property type="match status" value="1"/>
</dbReference>
<sequence length="233" mass="25466">MERHPSAAQIEERMNALGTTAKRLAKDAGVGETYVRDILTGRSLDPKTGKLTQIAAALGCKLEDLLPRKVAVQPIYTTQIEVRGEVQAGVWREAIEWPTADWYAITVPIDMAYQGFHRYGLKVCGQSMNKVFPEGSVVVVINFGDLGRVPQTGDFVVAIQRCSRTDQFEATVKAVQIKDDGVVILWPQSWDPAFQTPVVLPPQDGQDNAGVLDVAIQALVVGSYQPNPKASFS</sequence>
<reference evidence="2 3" key="1">
    <citation type="submission" date="2019-06" db="EMBL/GenBank/DDBJ databases">
        <title>Whole genome shotgun sequence of Gluconobacter roseus NBRC 3990.</title>
        <authorList>
            <person name="Hosoyama A."/>
            <person name="Uohara A."/>
            <person name="Ohji S."/>
            <person name="Ichikawa N."/>
        </authorList>
    </citation>
    <scope>NUCLEOTIDE SEQUENCE [LARGE SCALE GENOMIC DNA]</scope>
    <source>
        <strain evidence="2 3">NBRC 3990</strain>
    </source>
</reference>
<accession>A0A4Y3M5P0</accession>
<gene>
    <name evidence="2" type="ORF">GRO01_14890</name>
</gene>
<proteinExistence type="predicted"/>
<dbReference type="InterPro" id="IPR039418">
    <property type="entry name" value="LexA-like"/>
</dbReference>
<dbReference type="CDD" id="cd00093">
    <property type="entry name" value="HTH_XRE"/>
    <property type="match status" value="1"/>
</dbReference>
<evidence type="ECO:0000313" key="2">
    <source>
        <dbReference type="EMBL" id="GEB03913.1"/>
    </source>
</evidence>
<evidence type="ECO:0000313" key="3">
    <source>
        <dbReference type="Proteomes" id="UP000320772"/>
    </source>
</evidence>